<evidence type="ECO:0000313" key="2">
    <source>
        <dbReference type="Proteomes" id="UP000215506"/>
    </source>
</evidence>
<sequence length="162" mass="18163">MNDLDAMLAEIHRSDTHLGKLLIRTADRHRTDHEVHHVCRDLLVWTDEHRRKLARTGERRGLRLDASPLSAAGPVESARRTLGTLVGRRHAPALLLLRDLRTLHSHAAVVSVNWEILAQAAQAARDSELLDLATDCHPETLRQMRWANAKIKETAPQAVATP</sequence>
<evidence type="ECO:0000313" key="1">
    <source>
        <dbReference type="EMBL" id="OXR43429.1"/>
    </source>
</evidence>
<dbReference type="EMBL" id="NGAF01000009">
    <property type="protein sequence ID" value="OXR43429.1"/>
    <property type="molecule type" value="Genomic_DNA"/>
</dbReference>
<proteinExistence type="predicted"/>
<keyword evidence="2" id="KW-1185">Reference proteome</keyword>
<protein>
    <submittedName>
        <fullName evidence="1">Uncharacterized protein</fullName>
    </submittedName>
</protein>
<reference evidence="1 2" key="1">
    <citation type="submission" date="2017-07" db="EMBL/GenBank/DDBJ databases">
        <title>First draft Genome Sequence of Nocardia cerradoensis isolated from human infection.</title>
        <authorList>
            <person name="Carrasco G."/>
        </authorList>
    </citation>
    <scope>NUCLEOTIDE SEQUENCE [LARGE SCALE GENOMIC DNA]</scope>
    <source>
        <strain evidence="1 2">CNM20130759</strain>
    </source>
</reference>
<comment type="caution">
    <text evidence="1">The sequence shown here is derived from an EMBL/GenBank/DDBJ whole genome shotgun (WGS) entry which is preliminary data.</text>
</comment>
<dbReference type="RefSeq" id="WP_039779326.1">
    <property type="nucleotide sequence ID" value="NZ_JAAXOR010000001.1"/>
</dbReference>
<accession>A0A231H3I1</accession>
<dbReference type="AlphaFoldDB" id="A0A231H3I1"/>
<name>A0A231H3I1_9NOCA</name>
<organism evidence="1 2">
    <name type="scientific">Nocardia cerradoensis</name>
    <dbReference type="NCBI Taxonomy" id="85688"/>
    <lineage>
        <taxon>Bacteria</taxon>
        <taxon>Bacillati</taxon>
        <taxon>Actinomycetota</taxon>
        <taxon>Actinomycetes</taxon>
        <taxon>Mycobacteriales</taxon>
        <taxon>Nocardiaceae</taxon>
        <taxon>Nocardia</taxon>
    </lineage>
</organism>
<dbReference type="Proteomes" id="UP000215506">
    <property type="component" value="Unassembled WGS sequence"/>
</dbReference>
<gene>
    <name evidence="1" type="ORF">B7C42_04296</name>
</gene>